<proteinExistence type="inferred from homology"/>
<accession>A0A9W8X8N1</accession>
<dbReference type="RefSeq" id="XP_056064830.1">
    <property type="nucleotide sequence ID" value="XM_056220843.1"/>
</dbReference>
<dbReference type="Pfam" id="PF00106">
    <property type="entry name" value="adh_short"/>
    <property type="match status" value="1"/>
</dbReference>
<dbReference type="SMART" id="SM00822">
    <property type="entry name" value="PKS_KR"/>
    <property type="match status" value="1"/>
</dbReference>
<dbReference type="GeneID" id="80915648"/>
<comment type="caution">
    <text evidence="6">The sequence shown here is derived from an EMBL/GenBank/DDBJ whole genome shotgun (WGS) entry which is preliminary data.</text>
</comment>
<dbReference type="PANTHER" id="PTHR42760:SF111">
    <property type="entry name" value="3-OXOACYL-(ACYL-CARRIER-PROTEIN) REDUCTASE (AFU_ORTHOLOGUE AFUA_1G10100)"/>
    <property type="match status" value="1"/>
</dbReference>
<organism evidence="6 7">
    <name type="scientific">Didymosphaeria variabile</name>
    <dbReference type="NCBI Taxonomy" id="1932322"/>
    <lineage>
        <taxon>Eukaryota</taxon>
        <taxon>Fungi</taxon>
        <taxon>Dikarya</taxon>
        <taxon>Ascomycota</taxon>
        <taxon>Pezizomycotina</taxon>
        <taxon>Dothideomycetes</taxon>
        <taxon>Pleosporomycetidae</taxon>
        <taxon>Pleosporales</taxon>
        <taxon>Massarineae</taxon>
        <taxon>Didymosphaeriaceae</taxon>
        <taxon>Didymosphaeria</taxon>
    </lineage>
</organism>
<dbReference type="EMBL" id="JAPEUX010000010">
    <property type="protein sequence ID" value="KAJ4344378.1"/>
    <property type="molecule type" value="Genomic_DNA"/>
</dbReference>
<dbReference type="GO" id="GO:0016616">
    <property type="term" value="F:oxidoreductase activity, acting on the CH-OH group of donors, NAD or NADP as acceptor"/>
    <property type="evidence" value="ECO:0007669"/>
    <property type="project" value="UniProtKB-ARBA"/>
</dbReference>
<dbReference type="InterPro" id="IPR057326">
    <property type="entry name" value="KR_dom"/>
</dbReference>
<dbReference type="InterPro" id="IPR036291">
    <property type="entry name" value="NAD(P)-bd_dom_sf"/>
</dbReference>
<evidence type="ECO:0000313" key="6">
    <source>
        <dbReference type="EMBL" id="KAJ4344378.1"/>
    </source>
</evidence>
<dbReference type="SUPFAM" id="SSF51735">
    <property type="entry name" value="NAD(P)-binding Rossmann-fold domains"/>
    <property type="match status" value="1"/>
</dbReference>
<evidence type="ECO:0000256" key="1">
    <source>
        <dbReference type="ARBA" id="ARBA00006484"/>
    </source>
</evidence>
<protein>
    <recommendedName>
        <fullName evidence="5">Ketoreductase domain-containing protein</fullName>
    </recommendedName>
</protein>
<dbReference type="InterPro" id="IPR020904">
    <property type="entry name" value="Sc_DH/Rdtase_CS"/>
</dbReference>
<keyword evidence="3" id="KW-0560">Oxidoreductase</keyword>
<name>A0A9W8X8N1_9PLEO</name>
<dbReference type="GO" id="GO:0006633">
    <property type="term" value="P:fatty acid biosynthetic process"/>
    <property type="evidence" value="ECO:0007669"/>
    <property type="project" value="TreeGrafter"/>
</dbReference>
<dbReference type="Gene3D" id="3.40.50.720">
    <property type="entry name" value="NAD(P)-binding Rossmann-like Domain"/>
    <property type="match status" value="1"/>
</dbReference>
<evidence type="ECO:0000259" key="5">
    <source>
        <dbReference type="SMART" id="SM00822"/>
    </source>
</evidence>
<dbReference type="PRINTS" id="PR00081">
    <property type="entry name" value="GDHRDH"/>
</dbReference>
<dbReference type="AlphaFoldDB" id="A0A9W8X8N1"/>
<keyword evidence="2" id="KW-0521">NADP</keyword>
<dbReference type="FunFam" id="3.40.50.720:FF:000374">
    <property type="entry name" value="3-oxoacyl-(Acyl-carrier-protein) reductase"/>
    <property type="match status" value="1"/>
</dbReference>
<reference evidence="6" key="1">
    <citation type="submission" date="2022-10" db="EMBL/GenBank/DDBJ databases">
        <title>Tapping the CABI collections for fungal endophytes: first genome assemblies for Collariella, Neodidymelliopsis, Ascochyta clinopodiicola, Didymella pomorum, Didymosphaeria variabile, Neocosmospora piperis and Neocucurbitaria cava.</title>
        <authorList>
            <person name="Hill R."/>
        </authorList>
    </citation>
    <scope>NUCLEOTIDE SEQUENCE</scope>
    <source>
        <strain evidence="6">IMI 356815</strain>
    </source>
</reference>
<evidence type="ECO:0000313" key="7">
    <source>
        <dbReference type="Proteomes" id="UP001140513"/>
    </source>
</evidence>
<dbReference type="InterPro" id="IPR002347">
    <property type="entry name" value="SDR_fam"/>
</dbReference>
<dbReference type="PROSITE" id="PS00061">
    <property type="entry name" value="ADH_SHORT"/>
    <property type="match status" value="1"/>
</dbReference>
<dbReference type="GO" id="GO:0048038">
    <property type="term" value="F:quinone binding"/>
    <property type="evidence" value="ECO:0007669"/>
    <property type="project" value="TreeGrafter"/>
</dbReference>
<gene>
    <name evidence="6" type="ORF">N0V89_012118</name>
</gene>
<keyword evidence="7" id="KW-1185">Reference proteome</keyword>
<sequence length="396" mass="42631">MASNANIPTTVPSARHHEGKLAIITGASRSIGAAIARNLAAKGSNVVIVYLTEGSDPLAAKLAEELTSSHGVAAIPVRADFTTAEGVQKIIAEAKEKAPVNPKTGKFQVDILVHSAALFHAMPLEACNLEDFQRVYAINVWGPINLTQAVKPYLPTDRSGRIVNVSSVGSKVGLQYLTLYGGSKGALEAMTRTWARELAEQATVNCINPGSTMTDMYRNANPAAKEANALFNPLVPLSPLREWDNEEQKRFGELYGGRVAYPEEIAGIVGMICSPESGWMTGCLVSANGGQWMSDKSFQNKTSIAGLWRLLICSLRPLAGTPVQLVLQPVSSIKVHQNGNMAQNHEDHGNITPDSALELENAYGCTIQDSHSDDVMSMGDRHNVRYDLNAEDVRVV</sequence>
<dbReference type="CDD" id="cd05233">
    <property type="entry name" value="SDR_c"/>
    <property type="match status" value="1"/>
</dbReference>
<evidence type="ECO:0000256" key="4">
    <source>
        <dbReference type="RuleBase" id="RU000363"/>
    </source>
</evidence>
<feature type="domain" description="Ketoreductase" evidence="5">
    <location>
        <begin position="20"/>
        <end position="216"/>
    </location>
</feature>
<dbReference type="Proteomes" id="UP001140513">
    <property type="component" value="Unassembled WGS sequence"/>
</dbReference>
<evidence type="ECO:0000256" key="3">
    <source>
        <dbReference type="ARBA" id="ARBA00023002"/>
    </source>
</evidence>
<comment type="similarity">
    <text evidence="1 4">Belongs to the short-chain dehydrogenases/reductases (SDR) family.</text>
</comment>
<evidence type="ECO:0000256" key="2">
    <source>
        <dbReference type="ARBA" id="ARBA00022857"/>
    </source>
</evidence>
<dbReference type="OrthoDB" id="47007at2759"/>
<dbReference type="PANTHER" id="PTHR42760">
    <property type="entry name" value="SHORT-CHAIN DEHYDROGENASES/REDUCTASES FAMILY MEMBER"/>
    <property type="match status" value="1"/>
</dbReference>
<dbReference type="PRINTS" id="PR00080">
    <property type="entry name" value="SDRFAMILY"/>
</dbReference>